<comment type="caution">
    <text evidence="6">The sequence shown here is derived from an EMBL/GenBank/DDBJ whole genome shotgun (WGS) entry which is preliminary data.</text>
</comment>
<reference evidence="6 7" key="1">
    <citation type="submission" date="2020-07" db="EMBL/GenBank/DDBJ databases">
        <title>Genomic Encyclopedia of Type Strains, Phase IV (KMG-V): Genome sequencing to study the core and pangenomes of soil and plant-associated prokaryotes.</title>
        <authorList>
            <person name="Whitman W."/>
        </authorList>
    </citation>
    <scope>NUCLEOTIDE SEQUENCE [LARGE SCALE GENOMIC DNA]</scope>
    <source>
        <strain evidence="6 7">X4EP2</strain>
    </source>
</reference>
<comment type="subcellular location">
    <subcellularLocation>
        <location evidence="1">Cell outer membrane</location>
    </subcellularLocation>
</comment>
<accession>A0A7Y9PI30</accession>
<feature type="signal peptide" evidence="4">
    <location>
        <begin position="1"/>
        <end position="26"/>
    </location>
</feature>
<dbReference type="Gene3D" id="2.40.170.20">
    <property type="entry name" value="TonB-dependent receptor, beta-barrel domain"/>
    <property type="match status" value="1"/>
</dbReference>
<keyword evidence="4" id="KW-0732">Signal</keyword>
<protein>
    <recommendedName>
        <fullName evidence="5">TonB-dependent transporter Oar-like beta-barrel domain-containing protein</fullName>
    </recommendedName>
</protein>
<name>A0A7Y9PI30_9BACT</name>
<dbReference type="InterPro" id="IPR036942">
    <property type="entry name" value="Beta-barrel_TonB_sf"/>
</dbReference>
<evidence type="ECO:0000256" key="3">
    <source>
        <dbReference type="ARBA" id="ARBA00023237"/>
    </source>
</evidence>
<evidence type="ECO:0000256" key="2">
    <source>
        <dbReference type="ARBA" id="ARBA00023136"/>
    </source>
</evidence>
<evidence type="ECO:0000256" key="4">
    <source>
        <dbReference type="SAM" id="SignalP"/>
    </source>
</evidence>
<evidence type="ECO:0000313" key="6">
    <source>
        <dbReference type="EMBL" id="NYF80317.1"/>
    </source>
</evidence>
<keyword evidence="3" id="KW-0998">Cell outer membrane</keyword>
<organism evidence="6 7">
    <name type="scientific">Granulicella arctica</name>
    <dbReference type="NCBI Taxonomy" id="940613"/>
    <lineage>
        <taxon>Bacteria</taxon>
        <taxon>Pseudomonadati</taxon>
        <taxon>Acidobacteriota</taxon>
        <taxon>Terriglobia</taxon>
        <taxon>Terriglobales</taxon>
        <taxon>Acidobacteriaceae</taxon>
        <taxon>Granulicella</taxon>
    </lineage>
</organism>
<dbReference type="RefSeq" id="WP_179491614.1">
    <property type="nucleotide sequence ID" value="NZ_JACCCW010000002.1"/>
</dbReference>
<dbReference type="Pfam" id="PF25183">
    <property type="entry name" value="OMP_b-brl_4"/>
    <property type="match status" value="1"/>
</dbReference>
<keyword evidence="2" id="KW-0472">Membrane</keyword>
<gene>
    <name evidence="6" type="ORF">HDF17_002637</name>
</gene>
<dbReference type="InterPro" id="IPR010917">
    <property type="entry name" value="TonB_rcpt_CS"/>
</dbReference>
<evidence type="ECO:0000313" key="7">
    <source>
        <dbReference type="Proteomes" id="UP000589520"/>
    </source>
</evidence>
<dbReference type="Proteomes" id="UP000589520">
    <property type="component" value="Unassembled WGS sequence"/>
</dbReference>
<dbReference type="InterPro" id="IPR013784">
    <property type="entry name" value="Carb-bd-like_fold"/>
</dbReference>
<dbReference type="Gene3D" id="2.60.40.1120">
    <property type="entry name" value="Carboxypeptidase-like, regulatory domain"/>
    <property type="match status" value="1"/>
</dbReference>
<proteinExistence type="predicted"/>
<evidence type="ECO:0000256" key="1">
    <source>
        <dbReference type="ARBA" id="ARBA00004442"/>
    </source>
</evidence>
<dbReference type="GO" id="GO:0009279">
    <property type="term" value="C:cell outer membrane"/>
    <property type="evidence" value="ECO:0007669"/>
    <property type="project" value="UniProtKB-SubCell"/>
</dbReference>
<evidence type="ECO:0000259" key="5">
    <source>
        <dbReference type="Pfam" id="PF25183"/>
    </source>
</evidence>
<dbReference type="InterPro" id="IPR057601">
    <property type="entry name" value="Oar-like_b-barrel"/>
</dbReference>
<dbReference type="PROSITE" id="PS01156">
    <property type="entry name" value="TONB_DEPENDENT_REC_2"/>
    <property type="match status" value="1"/>
</dbReference>
<dbReference type="GO" id="GO:0030246">
    <property type="term" value="F:carbohydrate binding"/>
    <property type="evidence" value="ECO:0007669"/>
    <property type="project" value="InterPro"/>
</dbReference>
<feature type="chain" id="PRO_5030814847" description="TonB-dependent transporter Oar-like beta-barrel domain-containing protein" evidence="4">
    <location>
        <begin position="27"/>
        <end position="1312"/>
    </location>
</feature>
<keyword evidence="7" id="KW-1185">Reference proteome</keyword>
<dbReference type="Pfam" id="PF13620">
    <property type="entry name" value="CarboxypepD_reg"/>
    <property type="match status" value="1"/>
</dbReference>
<dbReference type="EMBL" id="JACCCW010000002">
    <property type="protein sequence ID" value="NYF80317.1"/>
    <property type="molecule type" value="Genomic_DNA"/>
</dbReference>
<dbReference type="SUPFAM" id="SSF56935">
    <property type="entry name" value="Porins"/>
    <property type="match status" value="1"/>
</dbReference>
<sequence>MSLRSRIFFGKSLLFLLLLSSVKLCLSQQTLGGLTGVVTDGQGGILPGTTITATGDQTGLKRTQTAAKNGFYEFPNLPIGAYTLTFTQDGFQTARFPGVVVQADRTATVNVSLTVGSVTSSVTVEATPLMNAVDTTNGYIMDKQQIESVPLPTGSFTGLAILSPGVNAELTSGTGANTGLGNAPIWANGQRDTSNSFYLNGVDASNLFNGKSTSQVSSARVVNNTGVGNSGGNGVMQTSASVYLAIGEALPTPAPETLAEVRVNTSMYDAQQGSTSGAHLDMSTASGTNSIHGSAYVHRGTDWINAAPFFFKQDDHIPDAQKVPQLHRYSAGATAGAPIIKDKLFLFLSYQHTHVSDQEIGDSRLTVPNNLTDDRSPGALAGIANANFPSANTTTSTIYSTPPVTPGAISPVAYALFNYKLPNGQYLIPSATGSAPTYTIPDNAFIPGTAYFIADQAVANLDYTASAKDALAFKYYYQHDPGTAPYAFSNVSGFGAHIDAGSQVASISNTYTLKSNLSTTQTLGFMRQKAYVTNDQLFGPNDIGGNSAASINTFGSSYFPGISIIDVFGNNSPANTGIGANGVSQGPVTNATLNIGAGGQAQSAFTGVFQNRLMPSTNAIWTLGRHTLTFGGSYAYTQLNTRDRRNNMGQIATADFAQFLQGQVTVNDDFTTTSILLGNANRYYRANQVGTYLQDKFQVTPTLSLTAGIRYDWNGGLTEKNGRIYNFDPSAYSFNATTGELSSSTSNGFIIAGNNAEATQGVSNTTLTGRQWGIAPRLGFAWSPAALKSKIVVRGGTGIYYDRGELFTYLSPGYAAGQTTGGPFGVNQSPPFVNTKVCSSVYYYQGYIPTCDPAAGYSIENPWGASILASDIPTGKASDISKYLPGNNELIAGAQPYTLATYDRANKLPYTINYTLDMQWQPRNDLAITLGYVGNLGRHQVIPIPFNQAGTATPSNVINGQQYTYGYSLVDVNFNPIQLPNQQGPYQHTYEGGNIDLRVPYVGYSAESESYRAAGVSAYNALTAHVEKRMSHGVQVGFSYTFSHALDEQSGLGLFYNGNNPLNLRDAYASSDFDRTHVMNFTYVYRLPTFFVGNTLAHKIVDGWQLQGLTILQSGQPYSIVDYSGAVGSVFYGTSDGITNPIVPLAAGCTAKSALTGHSGAFGPPALNASCFTLPLLNPGGLNGGIPTNDPFETNFTSGQRNIFRQAFQKRADASLVKVSQITDRFALKYTFDVFNLTNTSSFDIPVDNVTQNAGYNDFPVSGTAVSPTGCTSTNSVSTTPNPFYSCPSGLGAVNKTIGSPRQIQMSLQLAF</sequence>
<feature type="domain" description="TonB-dependent transporter Oar-like beta-barrel" evidence="5">
    <location>
        <begin position="284"/>
        <end position="1254"/>
    </location>
</feature>
<dbReference type="SUPFAM" id="SSF49452">
    <property type="entry name" value="Starch-binding domain-like"/>
    <property type="match status" value="1"/>
</dbReference>